<sequence length="65" mass="7254">MGLKLKLKRIEKGVKQKDLASNIGVSTQYLNALENGRATNPSITVMKKISELLDTSVQELFFSEE</sequence>
<gene>
    <name evidence="3" type="ORF">SAMN02745248_01500</name>
</gene>
<dbReference type="SUPFAM" id="SSF47413">
    <property type="entry name" value="lambda repressor-like DNA-binding domains"/>
    <property type="match status" value="1"/>
</dbReference>
<dbReference type="OrthoDB" id="1755433at2"/>
<accession>A0A1M6NUB4</accession>
<reference evidence="3 4" key="1">
    <citation type="submission" date="2016-11" db="EMBL/GenBank/DDBJ databases">
        <authorList>
            <person name="Jaros S."/>
            <person name="Januszkiewicz K."/>
            <person name="Wedrychowicz H."/>
        </authorList>
    </citation>
    <scope>NUCLEOTIDE SEQUENCE [LARGE SCALE GENOMIC DNA]</scope>
    <source>
        <strain evidence="3 4">DSM 3090</strain>
    </source>
</reference>
<dbReference type="CDD" id="cd00093">
    <property type="entry name" value="HTH_XRE"/>
    <property type="match status" value="1"/>
</dbReference>
<name>A0A1M6NUB4_9CLOT</name>
<organism evidence="3 4">
    <name type="scientific">Hathewaya proteolytica DSM 3090</name>
    <dbReference type="NCBI Taxonomy" id="1121331"/>
    <lineage>
        <taxon>Bacteria</taxon>
        <taxon>Bacillati</taxon>
        <taxon>Bacillota</taxon>
        <taxon>Clostridia</taxon>
        <taxon>Eubacteriales</taxon>
        <taxon>Clostridiaceae</taxon>
        <taxon>Hathewaya</taxon>
    </lineage>
</organism>
<dbReference type="GO" id="GO:0003677">
    <property type="term" value="F:DNA binding"/>
    <property type="evidence" value="ECO:0007669"/>
    <property type="project" value="UniProtKB-KW"/>
</dbReference>
<protein>
    <submittedName>
        <fullName evidence="3">Putative transcriptional regulator</fullName>
    </submittedName>
</protein>
<keyword evidence="4" id="KW-1185">Reference proteome</keyword>
<dbReference type="Pfam" id="PF01381">
    <property type="entry name" value="HTH_3"/>
    <property type="match status" value="1"/>
</dbReference>
<dbReference type="AlphaFoldDB" id="A0A1M6NUB4"/>
<feature type="domain" description="HTH cro/C1-type" evidence="2">
    <location>
        <begin position="5"/>
        <end position="60"/>
    </location>
</feature>
<dbReference type="Proteomes" id="UP000183952">
    <property type="component" value="Unassembled WGS sequence"/>
</dbReference>
<dbReference type="PROSITE" id="PS50943">
    <property type="entry name" value="HTH_CROC1"/>
    <property type="match status" value="1"/>
</dbReference>
<dbReference type="PANTHER" id="PTHR46558">
    <property type="entry name" value="TRACRIPTIONAL REGULATORY PROTEIN-RELATED-RELATED"/>
    <property type="match status" value="1"/>
</dbReference>
<keyword evidence="1" id="KW-0238">DNA-binding</keyword>
<dbReference type="InterPro" id="IPR010982">
    <property type="entry name" value="Lambda_DNA-bd_dom_sf"/>
</dbReference>
<evidence type="ECO:0000313" key="3">
    <source>
        <dbReference type="EMBL" id="SHJ99317.1"/>
    </source>
</evidence>
<dbReference type="RefSeq" id="WP_072903467.1">
    <property type="nucleotide sequence ID" value="NZ_FRAD01000011.1"/>
</dbReference>
<dbReference type="Gene3D" id="1.10.260.40">
    <property type="entry name" value="lambda repressor-like DNA-binding domains"/>
    <property type="match status" value="1"/>
</dbReference>
<evidence type="ECO:0000259" key="2">
    <source>
        <dbReference type="PROSITE" id="PS50943"/>
    </source>
</evidence>
<dbReference type="SMART" id="SM00530">
    <property type="entry name" value="HTH_XRE"/>
    <property type="match status" value="1"/>
</dbReference>
<dbReference type="PANTHER" id="PTHR46558:SF4">
    <property type="entry name" value="DNA-BIDING PHAGE PROTEIN"/>
    <property type="match status" value="1"/>
</dbReference>
<dbReference type="EMBL" id="FRAD01000011">
    <property type="protein sequence ID" value="SHJ99317.1"/>
    <property type="molecule type" value="Genomic_DNA"/>
</dbReference>
<dbReference type="InterPro" id="IPR001387">
    <property type="entry name" value="Cro/C1-type_HTH"/>
</dbReference>
<dbReference type="STRING" id="1121331.SAMN02745248_01500"/>
<evidence type="ECO:0000313" key="4">
    <source>
        <dbReference type="Proteomes" id="UP000183952"/>
    </source>
</evidence>
<proteinExistence type="predicted"/>
<evidence type="ECO:0000256" key="1">
    <source>
        <dbReference type="ARBA" id="ARBA00023125"/>
    </source>
</evidence>